<keyword evidence="3" id="KW-1185">Reference proteome</keyword>
<reference evidence="2 3" key="1">
    <citation type="submission" date="2018-06" db="EMBL/GenBank/DDBJ databases">
        <authorList>
            <consortium name="Pathogen Informatics"/>
            <person name="Doyle S."/>
        </authorList>
    </citation>
    <scope>NUCLEOTIDE SEQUENCE [LARGE SCALE GENOMIC DNA]</scope>
    <source>
        <strain evidence="2 3">NCTC11179</strain>
    </source>
</reference>
<dbReference type="Proteomes" id="UP000255024">
    <property type="component" value="Unassembled WGS sequence"/>
</dbReference>
<dbReference type="PROSITE" id="PS51257">
    <property type="entry name" value="PROKAR_LIPOPROTEIN"/>
    <property type="match status" value="1"/>
</dbReference>
<reference evidence="1 4" key="2">
    <citation type="submission" date="2021-01" db="EMBL/GenBank/DDBJ databases">
        <title>FDA dAtabase for Regulatory Grade micrObial Sequences (FDA-ARGOS): Supporting development and validation of Infectious Disease Dx tests.</title>
        <authorList>
            <person name="Sproer C."/>
            <person name="Gronow S."/>
            <person name="Severitt S."/>
            <person name="Schroder I."/>
            <person name="Tallon L."/>
            <person name="Sadzewicz L."/>
            <person name="Zhao X."/>
            <person name="Boylan J."/>
            <person name="Ott S."/>
            <person name="Bowen H."/>
            <person name="Vavikolanu K."/>
            <person name="Mehta A."/>
            <person name="Aluvathingal J."/>
            <person name="Nadendla S."/>
            <person name="Lowell S."/>
            <person name="Myers T."/>
            <person name="Yan Y."/>
            <person name="Sichtig H."/>
        </authorList>
    </citation>
    <scope>NUCLEOTIDE SEQUENCE [LARGE SCALE GENOMIC DNA]</scope>
    <source>
        <strain evidence="1 4">FDAARGOS_1131</strain>
    </source>
</reference>
<dbReference type="OrthoDB" id="1121756at2"/>
<evidence type="ECO:0000313" key="4">
    <source>
        <dbReference type="Proteomes" id="UP000596202"/>
    </source>
</evidence>
<evidence type="ECO:0000313" key="3">
    <source>
        <dbReference type="Proteomes" id="UP000255024"/>
    </source>
</evidence>
<dbReference type="EMBL" id="CP068108">
    <property type="protein sequence ID" value="QQT99112.1"/>
    <property type="molecule type" value="Genomic_DNA"/>
</dbReference>
<organism evidence="2 3">
    <name type="scientific">Myroides odoratus</name>
    <name type="common">Flavobacterium odoratum</name>
    <dbReference type="NCBI Taxonomy" id="256"/>
    <lineage>
        <taxon>Bacteria</taxon>
        <taxon>Pseudomonadati</taxon>
        <taxon>Bacteroidota</taxon>
        <taxon>Flavobacteriia</taxon>
        <taxon>Flavobacteriales</taxon>
        <taxon>Flavobacteriaceae</taxon>
        <taxon>Myroides</taxon>
    </lineage>
</organism>
<sequence length="152" mass="16950">MKKLVLLSFVGLALASCKPTMDKQSQYGIKGDWTLTSVSHIGGEFVKVTSFNIADAHCFNGSQWKFVSNNNSGVVSLMGGNSCPMFESNFKWFVNPNGEFEFKFVDAGLKAKNVTTGYKMKVKNQTATSFDLIDYFYVDGQGYDVTYHFVKN</sequence>
<protein>
    <submittedName>
        <fullName evidence="1">Lipocalin family protein</fullName>
    </submittedName>
</protein>
<dbReference type="EMBL" id="UGQL01000001">
    <property type="protein sequence ID" value="STZ28251.1"/>
    <property type="molecule type" value="Genomic_DNA"/>
</dbReference>
<dbReference type="GeneID" id="93528572"/>
<evidence type="ECO:0000313" key="2">
    <source>
        <dbReference type="EMBL" id="STZ28251.1"/>
    </source>
</evidence>
<dbReference type="RefSeq" id="WP_002986797.1">
    <property type="nucleotide sequence ID" value="NZ_CP068107.1"/>
</dbReference>
<dbReference type="Proteomes" id="UP000596202">
    <property type="component" value="Chromosome"/>
</dbReference>
<name>A0A378RPN5_MYROD</name>
<gene>
    <name evidence="1" type="ORF">I6I88_12930</name>
    <name evidence="2" type="ORF">NCTC11179_01793</name>
</gene>
<proteinExistence type="predicted"/>
<evidence type="ECO:0000313" key="1">
    <source>
        <dbReference type="EMBL" id="QQT99112.1"/>
    </source>
</evidence>
<accession>A0A378RPN5</accession>
<dbReference type="AlphaFoldDB" id="A0A378RPN5"/>